<organism evidence="1 2">
    <name type="scientific">Bodo saltans</name>
    <name type="common">Flagellated protozoan</name>
    <dbReference type="NCBI Taxonomy" id="75058"/>
    <lineage>
        <taxon>Eukaryota</taxon>
        <taxon>Discoba</taxon>
        <taxon>Euglenozoa</taxon>
        <taxon>Kinetoplastea</taxon>
        <taxon>Metakinetoplastina</taxon>
        <taxon>Eubodonida</taxon>
        <taxon>Bodonidae</taxon>
        <taxon>Bodo</taxon>
    </lineage>
</organism>
<dbReference type="Proteomes" id="UP000051952">
    <property type="component" value="Unassembled WGS sequence"/>
</dbReference>
<reference evidence="2" key="1">
    <citation type="submission" date="2015-09" db="EMBL/GenBank/DDBJ databases">
        <authorList>
            <consortium name="Pathogen Informatics"/>
        </authorList>
    </citation>
    <scope>NUCLEOTIDE SEQUENCE [LARGE SCALE GENOMIC DNA]</scope>
    <source>
        <strain evidence="2">Lake Konstanz</strain>
    </source>
</reference>
<accession>A0A0S4JA75</accession>
<sequence length="41" mass="4463">MRPTTWKCEVLAVPKPKGCPGQPAIPRIVRIVGARGIDIHT</sequence>
<name>A0A0S4JA75_BODSA</name>
<protein>
    <submittedName>
        <fullName evidence="1">Uncharacterized protein</fullName>
    </submittedName>
</protein>
<dbReference type="VEuPathDB" id="TriTrypDB:BSAL_15165"/>
<dbReference type="AlphaFoldDB" id="A0A0S4JA75"/>
<keyword evidence="2" id="KW-1185">Reference proteome</keyword>
<evidence type="ECO:0000313" key="2">
    <source>
        <dbReference type="Proteomes" id="UP000051952"/>
    </source>
</evidence>
<proteinExistence type="predicted"/>
<evidence type="ECO:0000313" key="1">
    <source>
        <dbReference type="EMBL" id="CUG88388.1"/>
    </source>
</evidence>
<gene>
    <name evidence="1" type="ORF">BSAL_15165</name>
</gene>
<dbReference type="EMBL" id="CYKH01001635">
    <property type="protein sequence ID" value="CUG88388.1"/>
    <property type="molecule type" value="Genomic_DNA"/>
</dbReference>